<accession>A0A1Y6D507</accession>
<proteinExistence type="predicted"/>
<feature type="region of interest" description="Disordered" evidence="1">
    <location>
        <begin position="14"/>
        <end position="35"/>
    </location>
</feature>
<dbReference type="SUPFAM" id="SSF69318">
    <property type="entry name" value="Integrin alpha N-terminal domain"/>
    <property type="match status" value="1"/>
</dbReference>
<dbReference type="Proteomes" id="UP000192923">
    <property type="component" value="Unassembled WGS sequence"/>
</dbReference>
<evidence type="ECO:0000313" key="2">
    <source>
        <dbReference type="EMBL" id="SMF95045.1"/>
    </source>
</evidence>
<evidence type="ECO:0000256" key="1">
    <source>
        <dbReference type="SAM" id="MobiDB-lite"/>
    </source>
</evidence>
<reference evidence="2 3" key="1">
    <citation type="submission" date="2016-12" db="EMBL/GenBank/DDBJ databases">
        <authorList>
            <person name="Song W.-J."/>
            <person name="Kurnit D.M."/>
        </authorList>
    </citation>
    <scope>NUCLEOTIDE SEQUENCE [LARGE SCALE GENOMIC DNA]</scope>
    <source>
        <strain evidence="2 3">175</strain>
    </source>
</reference>
<evidence type="ECO:0000313" key="3">
    <source>
        <dbReference type="Proteomes" id="UP000192923"/>
    </source>
</evidence>
<dbReference type="EMBL" id="FXAM01000001">
    <property type="protein sequence ID" value="SMF95045.1"/>
    <property type="molecule type" value="Genomic_DNA"/>
</dbReference>
<dbReference type="RefSeq" id="WP_085212945.1">
    <property type="nucleotide sequence ID" value="NZ_FXAM01000001.1"/>
</dbReference>
<keyword evidence="3" id="KW-1185">Reference proteome</keyword>
<gene>
    <name evidence="2" type="ORF">SAMN02949497_2389</name>
</gene>
<protein>
    <submittedName>
        <fullName evidence="2">Endoglucanase</fullName>
    </submittedName>
</protein>
<dbReference type="AlphaFoldDB" id="A0A1Y6D507"/>
<name>A0A1Y6D507_9GAMM</name>
<feature type="compositionally biased region" description="Pro residues" evidence="1">
    <location>
        <begin position="24"/>
        <end position="35"/>
    </location>
</feature>
<dbReference type="OrthoDB" id="5752563at2"/>
<organism evidence="2 3">
    <name type="scientific">Methylomagnum ishizawai</name>
    <dbReference type="NCBI Taxonomy" id="1760988"/>
    <lineage>
        <taxon>Bacteria</taxon>
        <taxon>Pseudomonadati</taxon>
        <taxon>Pseudomonadota</taxon>
        <taxon>Gammaproteobacteria</taxon>
        <taxon>Methylococcales</taxon>
        <taxon>Methylococcaceae</taxon>
        <taxon>Methylomagnum</taxon>
    </lineage>
</organism>
<dbReference type="STRING" id="1760988.SAMN02949497_2389"/>
<dbReference type="InterPro" id="IPR028994">
    <property type="entry name" value="Integrin_alpha_N"/>
</dbReference>
<sequence length="320" mass="35049">MSLKDIFKAFPFSKGKTKDKAVPSEPPPPEIPPPSPYAELLEAEMAASISAAPQAPLRIRDVFLLDNLTAKPKSTVGLLFQNPGVAVIRDPYRGSVGRLLPWRLDGVSFALYGDWLGVGVESIGFFHRPSRYFFLWRSDSIGEPEIQFPFGPHDSNWIPLAGDWDGDGLDGVGFYDPDRSVFMLRNQLTAPALPELEFAFGSQGKGWLPVAGDWDGDGVDGIGLFDPATATFYLRDTLSEGPFQHKLRLDRIGPGCRPIAGDWNGDGVDGVGCYDGSSGTFYLRNALNDGEPEEFFKFGPHEIPGMPFSGRWVLPEGSHK</sequence>